<feature type="transmembrane region" description="Helical" evidence="1">
    <location>
        <begin position="229"/>
        <end position="246"/>
    </location>
</feature>
<feature type="transmembrane region" description="Helical" evidence="1">
    <location>
        <begin position="12"/>
        <end position="35"/>
    </location>
</feature>
<proteinExistence type="predicted"/>
<gene>
    <name evidence="2" type="ORF">SAMN05421812_11575</name>
</gene>
<dbReference type="RefSeq" id="WP_144022837.1">
    <property type="nucleotide sequence ID" value="NZ_FZPH01000015.1"/>
</dbReference>
<evidence type="ECO:0000313" key="3">
    <source>
        <dbReference type="Proteomes" id="UP000198362"/>
    </source>
</evidence>
<feature type="transmembrane region" description="Helical" evidence="1">
    <location>
        <begin position="192"/>
        <end position="217"/>
    </location>
</feature>
<feature type="transmembrane region" description="Helical" evidence="1">
    <location>
        <begin position="142"/>
        <end position="161"/>
    </location>
</feature>
<sequence length="401" mass="40865">MSWSRRRLQVLTAAVVVFGWAVVYLGIITFSPPAYDPVGETATEVNLAFGVLLAVPTTVYVLAALLLLHFRLTGSPARPKGSDAPGHVLAVVVATLPEHRREWGAAMTAELAEVRGRPARWRFALSCAGAALRLPPLGGAPTLVLVAALAVAAPIVAARVAAPGLGVFAVTLGALLGALAVLAVGRARRVRLAVPVPTVLVAGGVVAAVTATVVLLVREPSVADQLSPTRAVALAVLLAACLWAAVATTGPNRLAPHLGAVTALGYVVATLLAVRVATDPIVGESGQEAVTALIAMSIFLGPAALFFLPAVLAAAADGSFRTGLRAGLWTAIAYLPLAYAVSVTEGLRIYANGGGVGFDHLAGPVGVILDDAVFWQLTYGPVVGVPCAVFGAALGATLRRR</sequence>
<feature type="transmembrane region" description="Helical" evidence="1">
    <location>
        <begin position="258"/>
        <end position="277"/>
    </location>
</feature>
<feature type="transmembrane region" description="Helical" evidence="1">
    <location>
        <begin position="47"/>
        <end position="70"/>
    </location>
</feature>
<accession>A0A239P8P1</accession>
<feature type="transmembrane region" description="Helical" evidence="1">
    <location>
        <begin position="328"/>
        <end position="351"/>
    </location>
</feature>
<feature type="transmembrane region" description="Helical" evidence="1">
    <location>
        <begin position="379"/>
        <end position="398"/>
    </location>
</feature>
<reference evidence="2 3" key="1">
    <citation type="submission" date="2017-06" db="EMBL/GenBank/DDBJ databases">
        <authorList>
            <person name="Kim H.J."/>
            <person name="Triplett B.A."/>
        </authorList>
    </citation>
    <scope>NUCLEOTIDE SEQUENCE [LARGE SCALE GENOMIC DNA]</scope>
    <source>
        <strain evidence="2 3">CGMCC 4.5593</strain>
    </source>
</reference>
<keyword evidence="3" id="KW-1185">Reference proteome</keyword>
<keyword evidence="1" id="KW-0812">Transmembrane</keyword>
<protein>
    <submittedName>
        <fullName evidence="2">Uncharacterized protein</fullName>
    </submittedName>
</protein>
<feature type="transmembrane region" description="Helical" evidence="1">
    <location>
        <begin position="167"/>
        <end position="185"/>
    </location>
</feature>
<dbReference type="AlphaFoldDB" id="A0A239P8P1"/>
<evidence type="ECO:0000256" key="1">
    <source>
        <dbReference type="SAM" id="Phobius"/>
    </source>
</evidence>
<dbReference type="Proteomes" id="UP000198362">
    <property type="component" value="Unassembled WGS sequence"/>
</dbReference>
<evidence type="ECO:0000313" key="2">
    <source>
        <dbReference type="EMBL" id="SNT63367.1"/>
    </source>
</evidence>
<feature type="transmembrane region" description="Helical" evidence="1">
    <location>
        <begin position="289"/>
        <end position="316"/>
    </location>
</feature>
<keyword evidence="1" id="KW-0472">Membrane</keyword>
<dbReference type="EMBL" id="FZPH01000015">
    <property type="protein sequence ID" value="SNT63367.1"/>
    <property type="molecule type" value="Genomic_DNA"/>
</dbReference>
<name>A0A239P8P1_9ACTN</name>
<dbReference type="OrthoDB" id="3292770at2"/>
<keyword evidence="1" id="KW-1133">Transmembrane helix</keyword>
<organism evidence="2 3">
    <name type="scientific">Asanoa hainanensis</name>
    <dbReference type="NCBI Taxonomy" id="560556"/>
    <lineage>
        <taxon>Bacteria</taxon>
        <taxon>Bacillati</taxon>
        <taxon>Actinomycetota</taxon>
        <taxon>Actinomycetes</taxon>
        <taxon>Micromonosporales</taxon>
        <taxon>Micromonosporaceae</taxon>
        <taxon>Asanoa</taxon>
    </lineage>
</organism>